<reference evidence="2" key="2">
    <citation type="journal article" date="2015" name="Fish Shellfish Immunol.">
        <title>Early steps in the European eel (Anguilla anguilla)-Vibrio vulnificus interaction in the gills: Role of the RtxA13 toxin.</title>
        <authorList>
            <person name="Callol A."/>
            <person name="Pajuelo D."/>
            <person name="Ebbesson L."/>
            <person name="Teles M."/>
            <person name="MacKenzie S."/>
            <person name="Amaro C."/>
        </authorList>
    </citation>
    <scope>NUCLEOTIDE SEQUENCE</scope>
</reference>
<reference evidence="2" key="1">
    <citation type="submission" date="2014-11" db="EMBL/GenBank/DDBJ databases">
        <authorList>
            <person name="Amaro Gonzalez C."/>
        </authorList>
    </citation>
    <scope>NUCLEOTIDE SEQUENCE</scope>
</reference>
<proteinExistence type="predicted"/>
<evidence type="ECO:0000313" key="2">
    <source>
        <dbReference type="EMBL" id="JAH87198.1"/>
    </source>
</evidence>
<dbReference type="EMBL" id="GBXM01021379">
    <property type="protein sequence ID" value="JAH87198.1"/>
    <property type="molecule type" value="Transcribed_RNA"/>
</dbReference>
<evidence type="ECO:0000256" key="1">
    <source>
        <dbReference type="SAM" id="MobiDB-lite"/>
    </source>
</evidence>
<accession>A0A0E9WCI0</accession>
<feature type="region of interest" description="Disordered" evidence="1">
    <location>
        <begin position="22"/>
        <end position="41"/>
    </location>
</feature>
<dbReference type="AlphaFoldDB" id="A0A0E9WCI0"/>
<organism evidence="2">
    <name type="scientific">Anguilla anguilla</name>
    <name type="common">European freshwater eel</name>
    <name type="synonym">Muraena anguilla</name>
    <dbReference type="NCBI Taxonomy" id="7936"/>
    <lineage>
        <taxon>Eukaryota</taxon>
        <taxon>Metazoa</taxon>
        <taxon>Chordata</taxon>
        <taxon>Craniata</taxon>
        <taxon>Vertebrata</taxon>
        <taxon>Euteleostomi</taxon>
        <taxon>Actinopterygii</taxon>
        <taxon>Neopterygii</taxon>
        <taxon>Teleostei</taxon>
        <taxon>Anguilliformes</taxon>
        <taxon>Anguillidae</taxon>
        <taxon>Anguilla</taxon>
    </lineage>
</organism>
<sequence>MITNKVSVLAWGVPQDCPTYTNTPSKRNMPTLRNHSGIITN</sequence>
<name>A0A0E9WCI0_ANGAN</name>
<protein>
    <submittedName>
        <fullName evidence="2">Uncharacterized protein</fullName>
    </submittedName>
</protein>